<dbReference type="InterPro" id="IPR027417">
    <property type="entry name" value="P-loop_NTPase"/>
</dbReference>
<dbReference type="SUPFAM" id="SSF52540">
    <property type="entry name" value="P-loop containing nucleoside triphosphate hydrolases"/>
    <property type="match status" value="1"/>
</dbReference>
<dbReference type="GO" id="GO:0005694">
    <property type="term" value="C:chromosome"/>
    <property type="evidence" value="ECO:0007669"/>
    <property type="project" value="TreeGrafter"/>
</dbReference>
<dbReference type="PROSITE" id="PS51192">
    <property type="entry name" value="HELICASE_ATP_BIND_1"/>
    <property type="match status" value="1"/>
</dbReference>
<dbReference type="PANTHER" id="PTHR13710:SF120">
    <property type="entry name" value="BIFUNCTIONAL 3'-5' EXONUCLEASE_ATP-DEPENDENT HELICASE WRN"/>
    <property type="match status" value="1"/>
</dbReference>
<dbReference type="PROSITE" id="PS51194">
    <property type="entry name" value="HELICASE_CTER"/>
    <property type="match status" value="1"/>
</dbReference>
<dbReference type="InterPro" id="IPR014001">
    <property type="entry name" value="Helicase_ATP-bd"/>
</dbReference>
<dbReference type="Gene3D" id="3.40.50.300">
    <property type="entry name" value="P-loop containing nucleotide triphosphate hydrolases"/>
    <property type="match status" value="2"/>
</dbReference>
<dbReference type="SMART" id="SM00487">
    <property type="entry name" value="DEXDc"/>
    <property type="match status" value="1"/>
</dbReference>
<dbReference type="GO" id="GO:0005634">
    <property type="term" value="C:nucleus"/>
    <property type="evidence" value="ECO:0007669"/>
    <property type="project" value="TreeGrafter"/>
</dbReference>
<dbReference type="AlphaFoldDB" id="A0A8H5H7S0"/>
<evidence type="ECO:0000259" key="9">
    <source>
        <dbReference type="PROSITE" id="PS51194"/>
    </source>
</evidence>
<protein>
    <recommendedName>
        <fullName evidence="5">DNA 3'-5' helicase</fullName>
        <ecNumber evidence="5">5.6.2.4</ecNumber>
    </recommendedName>
</protein>
<dbReference type="EMBL" id="JAACJP010000021">
    <property type="protein sequence ID" value="KAF5378176.1"/>
    <property type="molecule type" value="Genomic_DNA"/>
</dbReference>
<reference evidence="10 11" key="1">
    <citation type="journal article" date="2020" name="ISME J.">
        <title>Uncovering the hidden diversity of litter-decomposition mechanisms in mushroom-forming fungi.</title>
        <authorList>
            <person name="Floudas D."/>
            <person name="Bentzer J."/>
            <person name="Ahren D."/>
            <person name="Johansson T."/>
            <person name="Persson P."/>
            <person name="Tunlid A."/>
        </authorList>
    </citation>
    <scope>NUCLEOTIDE SEQUENCE [LARGE SCALE GENOMIC DNA]</scope>
    <source>
        <strain evidence="10 11">CBS 661.87</strain>
    </source>
</reference>
<evidence type="ECO:0000256" key="7">
    <source>
        <dbReference type="SAM" id="MobiDB-lite"/>
    </source>
</evidence>
<dbReference type="GO" id="GO:0043138">
    <property type="term" value="F:3'-5' DNA helicase activity"/>
    <property type="evidence" value="ECO:0007669"/>
    <property type="project" value="UniProtKB-EC"/>
</dbReference>
<dbReference type="GO" id="GO:0009378">
    <property type="term" value="F:four-way junction helicase activity"/>
    <property type="evidence" value="ECO:0007669"/>
    <property type="project" value="TreeGrafter"/>
</dbReference>
<evidence type="ECO:0000256" key="1">
    <source>
        <dbReference type="ARBA" id="ARBA00005446"/>
    </source>
</evidence>
<name>A0A8H5H7S0_9AGAR</name>
<dbReference type="GO" id="GO:0005737">
    <property type="term" value="C:cytoplasm"/>
    <property type="evidence" value="ECO:0007669"/>
    <property type="project" value="TreeGrafter"/>
</dbReference>
<evidence type="ECO:0000256" key="6">
    <source>
        <dbReference type="SAM" id="Coils"/>
    </source>
</evidence>
<comment type="caution">
    <text evidence="10">The sequence shown here is derived from an EMBL/GenBank/DDBJ whole genome shotgun (WGS) entry which is preliminary data.</text>
</comment>
<feature type="domain" description="Helicase C-terminal" evidence="9">
    <location>
        <begin position="240"/>
        <end position="394"/>
    </location>
</feature>
<evidence type="ECO:0000256" key="4">
    <source>
        <dbReference type="ARBA" id="ARBA00034617"/>
    </source>
</evidence>
<gene>
    <name evidence="10" type="ORF">D9615_007530</name>
</gene>
<dbReference type="EC" id="5.6.2.4" evidence="5"/>
<dbReference type="InterPro" id="IPR011545">
    <property type="entry name" value="DEAD/DEAH_box_helicase_dom"/>
</dbReference>
<dbReference type="PANTHER" id="PTHR13710">
    <property type="entry name" value="DNA HELICASE RECQ FAMILY MEMBER"/>
    <property type="match status" value="1"/>
</dbReference>
<comment type="catalytic activity">
    <reaction evidence="4">
        <text>Couples ATP hydrolysis with the unwinding of duplex DNA by translocating in the 3'-5' direction.</text>
        <dbReference type="EC" id="5.6.2.4"/>
    </reaction>
</comment>
<proteinExistence type="inferred from homology"/>
<dbReference type="Pfam" id="PF00270">
    <property type="entry name" value="DEAD"/>
    <property type="match status" value="1"/>
</dbReference>
<dbReference type="OrthoDB" id="3260945at2759"/>
<organism evidence="10 11">
    <name type="scientific">Tricholomella constricta</name>
    <dbReference type="NCBI Taxonomy" id="117010"/>
    <lineage>
        <taxon>Eukaryota</taxon>
        <taxon>Fungi</taxon>
        <taxon>Dikarya</taxon>
        <taxon>Basidiomycota</taxon>
        <taxon>Agaricomycotina</taxon>
        <taxon>Agaricomycetes</taxon>
        <taxon>Agaricomycetidae</taxon>
        <taxon>Agaricales</taxon>
        <taxon>Tricholomatineae</taxon>
        <taxon>Lyophyllaceae</taxon>
        <taxon>Tricholomella</taxon>
    </lineage>
</organism>
<comment type="similarity">
    <text evidence="1">Belongs to the helicase family. RecQ subfamily.</text>
</comment>
<dbReference type="GO" id="GO:0000724">
    <property type="term" value="P:double-strand break repair via homologous recombination"/>
    <property type="evidence" value="ECO:0007669"/>
    <property type="project" value="TreeGrafter"/>
</dbReference>
<keyword evidence="11" id="KW-1185">Reference proteome</keyword>
<dbReference type="GO" id="GO:0005524">
    <property type="term" value="F:ATP binding"/>
    <property type="evidence" value="ECO:0007669"/>
    <property type="project" value="UniProtKB-KW"/>
</dbReference>
<dbReference type="Proteomes" id="UP000565441">
    <property type="component" value="Unassembled WGS sequence"/>
</dbReference>
<evidence type="ECO:0000256" key="2">
    <source>
        <dbReference type="ARBA" id="ARBA00022741"/>
    </source>
</evidence>
<evidence type="ECO:0000256" key="5">
    <source>
        <dbReference type="ARBA" id="ARBA00034808"/>
    </source>
</evidence>
<dbReference type="Pfam" id="PF00271">
    <property type="entry name" value="Helicase_C"/>
    <property type="match status" value="1"/>
</dbReference>
<evidence type="ECO:0000259" key="8">
    <source>
        <dbReference type="PROSITE" id="PS51192"/>
    </source>
</evidence>
<feature type="region of interest" description="Disordered" evidence="7">
    <location>
        <begin position="641"/>
        <end position="688"/>
    </location>
</feature>
<feature type="domain" description="Helicase ATP-binding" evidence="8">
    <location>
        <begin position="16"/>
        <end position="208"/>
    </location>
</feature>
<sequence length="688" mass="76532">MPQWRNGPREFQVDVWANILDRIAVLLIAHTGGGKTAAFWGPVLIMQHLLQFAIPGVPAPPSKPVGIIVTPLVELGNNHAREINQLGIGTITVNAETVREAVAEGRNLYSEVRHCKWSIVLISPERLLTPELDGVLRNEYFRKNVVLLGVDEAHVLNPWGEGFRPAYKQINALRRRLPTHCVLVAVTATLSPGKDYDSLCGALDLKPGRFHCVRLSSERVNVRPVLVELRHTLTGWDFPDIKWVFLTPGIKVIVYCATLDLQMRVALYGWNQHEIGPARLEKVRLWNSMTSPTYNERTLDLFHHNPETRVIVASVAFGLGMNIRIITDSINLGIPDTVEALVQQNGRAGRDLEMDAHGWTYIESAVVLSVQEDLDEGAVVGFEDGVLPKKKKARSKGRSRRVVEAKMKRFIAAHLQGRCIVAELNVILGNPGVDARLSCEAAGRRLPCSSCQPFWNNPAPAPMPQGYVVPVTPPSASSRRPRPLTKKQRAHTHAHLTYFAEKRTLVKDTARSRYAPTAEFWAGTELDLILDNMHLLNVKEGLNAMLSKWQYLADDGNMLHLLINGLNAQYDALDLQAKATQARRAAATRAVKKATQEKENVPPTTELMPASKLPRFTIRIPARKPVLTSCSIENTADFTGNSFLSPEWEPPPVASLSEPVRLPASKHLLDEASKHTPSQSSNKRQRRL</sequence>
<accession>A0A8H5H7S0</accession>
<keyword evidence="2" id="KW-0547">Nucleotide-binding</keyword>
<evidence type="ECO:0000313" key="11">
    <source>
        <dbReference type="Proteomes" id="UP000565441"/>
    </source>
</evidence>
<evidence type="ECO:0000256" key="3">
    <source>
        <dbReference type="ARBA" id="ARBA00022840"/>
    </source>
</evidence>
<dbReference type="InterPro" id="IPR001650">
    <property type="entry name" value="Helicase_C-like"/>
</dbReference>
<evidence type="ECO:0000313" key="10">
    <source>
        <dbReference type="EMBL" id="KAF5378176.1"/>
    </source>
</evidence>
<dbReference type="GO" id="GO:0003676">
    <property type="term" value="F:nucleic acid binding"/>
    <property type="evidence" value="ECO:0007669"/>
    <property type="project" value="InterPro"/>
</dbReference>
<keyword evidence="3" id="KW-0067">ATP-binding</keyword>
<keyword evidence="6" id="KW-0175">Coiled coil</keyword>
<feature type="coiled-coil region" evidence="6">
    <location>
        <begin position="563"/>
        <end position="597"/>
    </location>
</feature>